<feature type="domain" description="HD" evidence="1">
    <location>
        <begin position="29"/>
        <end position="119"/>
    </location>
</feature>
<evidence type="ECO:0000313" key="3">
    <source>
        <dbReference type="Proteomes" id="UP000297643"/>
    </source>
</evidence>
<dbReference type="AlphaFoldDB" id="A0A4R8WBI3"/>
<dbReference type="Pfam" id="PF01966">
    <property type="entry name" value="HD"/>
    <property type="match status" value="1"/>
</dbReference>
<dbReference type="SUPFAM" id="SSF109604">
    <property type="entry name" value="HD-domain/PDEase-like"/>
    <property type="match status" value="1"/>
</dbReference>
<evidence type="ECO:0000313" key="2">
    <source>
        <dbReference type="EMBL" id="TFC06372.1"/>
    </source>
</evidence>
<reference evidence="2 3" key="1">
    <citation type="submission" date="2019-03" db="EMBL/GenBank/DDBJ databases">
        <title>Genomics of glacier-inhabiting Cryobacterium strains.</title>
        <authorList>
            <person name="Liu Q."/>
            <person name="Xin Y.-H."/>
        </authorList>
    </citation>
    <scope>NUCLEOTIDE SEQUENCE [LARGE SCALE GENOMIC DNA]</scope>
    <source>
        <strain evidence="2 3">RHLT2-21</strain>
    </source>
</reference>
<organism evidence="2 3">
    <name type="scientific">Cryobacterium mannosilyticum</name>
    <dbReference type="NCBI Taxonomy" id="1259190"/>
    <lineage>
        <taxon>Bacteria</taxon>
        <taxon>Bacillati</taxon>
        <taxon>Actinomycetota</taxon>
        <taxon>Actinomycetes</taxon>
        <taxon>Micrococcales</taxon>
        <taxon>Microbacteriaceae</taxon>
        <taxon>Cryobacterium</taxon>
    </lineage>
</organism>
<dbReference type="InterPro" id="IPR006674">
    <property type="entry name" value="HD_domain"/>
</dbReference>
<protein>
    <submittedName>
        <fullName evidence="2">HD domain-containing protein</fullName>
    </submittedName>
</protein>
<dbReference type="EMBL" id="SOFM01000010">
    <property type="protein sequence ID" value="TFC06372.1"/>
    <property type="molecule type" value="Genomic_DNA"/>
</dbReference>
<name>A0A4R8WBI3_9MICO</name>
<gene>
    <name evidence="2" type="ORF">E3O32_04635</name>
</gene>
<accession>A0A4R8WBI3</accession>
<comment type="caution">
    <text evidence="2">The sequence shown here is derived from an EMBL/GenBank/DDBJ whole genome shotgun (WGS) entry which is preliminary data.</text>
</comment>
<dbReference type="PANTHER" id="PTHR35569">
    <property type="entry name" value="CYANAMIDE HYDRATASE DDI2-RELATED"/>
    <property type="match status" value="1"/>
</dbReference>
<dbReference type="PANTHER" id="PTHR35569:SF1">
    <property type="entry name" value="CYANAMIDE HYDRATASE DDI2-RELATED"/>
    <property type="match status" value="1"/>
</dbReference>
<sequence length="210" mass="22372">MRLSIDLPATPLARAALAAAQTSESISVSNHSIRSFLFAELLAGHEGALNDAAYDRDLLFAACVMHDLGTGAKAPGKQRFEVEGADLAAEILTEHGVAAGDVDRVWEAIALHSSPGIAERRGLLAYLTTEGIGIDFGHKADIVMSQERLIHSRYPRLDMVKSLTNSIVAHAALSTAAAPRYSLPGELARERRERGVSNMEIAASSSVWGS</sequence>
<dbReference type="Proteomes" id="UP000297643">
    <property type="component" value="Unassembled WGS sequence"/>
</dbReference>
<evidence type="ECO:0000259" key="1">
    <source>
        <dbReference type="Pfam" id="PF01966"/>
    </source>
</evidence>
<dbReference type="Gene3D" id="1.10.3210.10">
    <property type="entry name" value="Hypothetical protein af1432"/>
    <property type="match status" value="1"/>
</dbReference>
<keyword evidence="3" id="KW-1185">Reference proteome</keyword>
<dbReference type="RefSeq" id="WP_134507354.1">
    <property type="nucleotide sequence ID" value="NZ_SOFM01000010.1"/>
</dbReference>
<proteinExistence type="predicted"/>